<feature type="region of interest" description="Disordered" evidence="1">
    <location>
        <begin position="230"/>
        <end position="276"/>
    </location>
</feature>
<proteinExistence type="predicted"/>
<comment type="caution">
    <text evidence="2">The sequence shown here is derived from an EMBL/GenBank/DDBJ whole genome shotgun (WGS) entry which is preliminary data.</text>
</comment>
<dbReference type="SUPFAM" id="SSF48403">
    <property type="entry name" value="Ankyrin repeat"/>
    <property type="match status" value="1"/>
</dbReference>
<evidence type="ECO:0000313" key="3">
    <source>
        <dbReference type="Proteomes" id="UP001642484"/>
    </source>
</evidence>
<organism evidence="2 3">
    <name type="scientific">Durusdinium trenchii</name>
    <dbReference type="NCBI Taxonomy" id="1381693"/>
    <lineage>
        <taxon>Eukaryota</taxon>
        <taxon>Sar</taxon>
        <taxon>Alveolata</taxon>
        <taxon>Dinophyceae</taxon>
        <taxon>Suessiales</taxon>
        <taxon>Symbiodiniaceae</taxon>
        <taxon>Durusdinium</taxon>
    </lineage>
</organism>
<accession>A0ABP0Q097</accession>
<reference evidence="2 3" key="1">
    <citation type="submission" date="2024-02" db="EMBL/GenBank/DDBJ databases">
        <authorList>
            <person name="Chen Y."/>
            <person name="Shah S."/>
            <person name="Dougan E. K."/>
            <person name="Thang M."/>
            <person name="Chan C."/>
        </authorList>
    </citation>
    <scope>NUCLEOTIDE SEQUENCE [LARGE SCALE GENOMIC DNA]</scope>
</reference>
<dbReference type="EMBL" id="CAXAMN010023862">
    <property type="protein sequence ID" value="CAK9081690.1"/>
    <property type="molecule type" value="Genomic_DNA"/>
</dbReference>
<sequence>MPSALALGCLEPGPSLVYKTSQGIQARQPIQIALVGPNVCWPNSPASSNRAFAGAMAKQARTRIYGNDAIDSMPELVQEWYHAVGTPMGLGNMAWAKECVKKGVDVNARLDAYGGTALFLAIEQGNWSMVKWLIEEAGVDMEVLDYGGYNALDYAAACHWHHPDRPPQMPDGKLAPMDIASYLKSQGMKYTWFGAALAEDIDRLWEFLDNGQDVNDPCLKHSGFAREQGQGFQTRQEGSRNGVAISTRVPLKRPQTTEATGQPSSSWPDAQKLLRA</sequence>
<protein>
    <submittedName>
        <fullName evidence="2">Uncharacterized protein</fullName>
    </submittedName>
</protein>
<evidence type="ECO:0000313" key="2">
    <source>
        <dbReference type="EMBL" id="CAK9081690.1"/>
    </source>
</evidence>
<evidence type="ECO:0000256" key="1">
    <source>
        <dbReference type="SAM" id="MobiDB-lite"/>
    </source>
</evidence>
<keyword evidence="3" id="KW-1185">Reference proteome</keyword>
<name>A0ABP0Q097_9DINO</name>
<gene>
    <name evidence="2" type="ORF">CCMP2556_LOCUS39954</name>
</gene>
<feature type="compositionally biased region" description="Polar residues" evidence="1">
    <location>
        <begin position="254"/>
        <end position="268"/>
    </location>
</feature>
<dbReference type="InterPro" id="IPR002110">
    <property type="entry name" value="Ankyrin_rpt"/>
</dbReference>
<dbReference type="Gene3D" id="1.25.40.20">
    <property type="entry name" value="Ankyrin repeat-containing domain"/>
    <property type="match status" value="1"/>
</dbReference>
<dbReference type="InterPro" id="IPR036770">
    <property type="entry name" value="Ankyrin_rpt-contain_sf"/>
</dbReference>
<dbReference type="Pfam" id="PF12796">
    <property type="entry name" value="Ank_2"/>
    <property type="match status" value="1"/>
</dbReference>
<dbReference type="Proteomes" id="UP001642484">
    <property type="component" value="Unassembled WGS sequence"/>
</dbReference>